<evidence type="ECO:0000313" key="11">
    <source>
        <dbReference type="Proteomes" id="UP000250572"/>
    </source>
</evidence>
<dbReference type="GO" id="GO:0007189">
    <property type="term" value="P:adenylate cyclase-activating G protein-coupled receptor signaling pathway"/>
    <property type="evidence" value="ECO:0007669"/>
    <property type="project" value="TreeGrafter"/>
</dbReference>
<reference evidence="10 11" key="1">
    <citation type="journal article" date="2018" name="G3 (Bethesda)">
        <title>A High-Quality Reference Genome for the Invasive Mosquitofish Gambusia affinis Using a Chicago Library.</title>
        <authorList>
            <person name="Hoffberg S.L."/>
            <person name="Troendle N.J."/>
            <person name="Glenn T.C."/>
            <person name="Mahmud O."/>
            <person name="Louha S."/>
            <person name="Chalopin D."/>
            <person name="Bennetzen J.L."/>
            <person name="Mauricio R."/>
        </authorList>
    </citation>
    <scope>NUCLEOTIDE SEQUENCE [LARGE SCALE GENOMIC DNA]</scope>
    <source>
        <strain evidence="10">NE01/NJP1002.9</strain>
        <tissue evidence="10">Muscle</tissue>
    </source>
</reference>
<dbReference type="Gene3D" id="1.20.1070.10">
    <property type="entry name" value="Rhodopsin 7-helix transmembrane proteins"/>
    <property type="match status" value="4"/>
</dbReference>
<feature type="transmembrane region" description="Helical" evidence="7">
    <location>
        <begin position="2266"/>
        <end position="2288"/>
    </location>
</feature>
<feature type="transmembrane region" description="Helical" evidence="7">
    <location>
        <begin position="1114"/>
        <end position="1131"/>
    </location>
</feature>
<keyword evidence="11" id="KW-1185">Reference proteome</keyword>
<dbReference type="STRING" id="33528.ENSGAFP00000024672"/>
<evidence type="ECO:0000259" key="8">
    <source>
        <dbReference type="PROSITE" id="PS50221"/>
    </source>
</evidence>
<dbReference type="Proteomes" id="UP000250572">
    <property type="component" value="Unassembled WGS sequence"/>
</dbReference>
<feature type="transmembrane region" description="Helical" evidence="7">
    <location>
        <begin position="2294"/>
        <end position="2314"/>
    </location>
</feature>
<feature type="transmembrane region" description="Helical" evidence="7">
    <location>
        <begin position="1240"/>
        <end position="1262"/>
    </location>
</feature>
<evidence type="ECO:0008006" key="12">
    <source>
        <dbReference type="Google" id="ProtNLM"/>
    </source>
</evidence>
<feature type="domain" description="G-protein coupled receptors family 2 profile 2" evidence="9">
    <location>
        <begin position="639"/>
        <end position="894"/>
    </location>
</feature>
<dbReference type="Pfam" id="PF00002">
    <property type="entry name" value="7tm_2"/>
    <property type="match status" value="4"/>
</dbReference>
<feature type="transmembrane region" description="Helical" evidence="7">
    <location>
        <begin position="1686"/>
        <end position="1708"/>
    </location>
</feature>
<feature type="transmembrane region" description="Helical" evidence="7">
    <location>
        <begin position="704"/>
        <end position="725"/>
    </location>
</feature>
<dbReference type="Pfam" id="PF01825">
    <property type="entry name" value="GPS"/>
    <property type="match status" value="2"/>
</dbReference>
<evidence type="ECO:0000256" key="2">
    <source>
        <dbReference type="ARBA" id="ARBA00022692"/>
    </source>
</evidence>
<feature type="transmembrane region" description="Helical" evidence="7">
    <location>
        <begin position="843"/>
        <end position="864"/>
    </location>
</feature>
<protein>
    <recommendedName>
        <fullName evidence="12">G-protein coupled receptors family 2 profile 2 domain-containing protein</fullName>
    </recommendedName>
</protein>
<feature type="transmembrane region" description="Helical" evidence="7">
    <location>
        <begin position="1310"/>
        <end position="1331"/>
    </location>
</feature>
<keyword evidence="4 7" id="KW-0472">Membrane</keyword>
<evidence type="ECO:0000256" key="3">
    <source>
        <dbReference type="ARBA" id="ARBA00022989"/>
    </source>
</evidence>
<feature type="transmembrane region" description="Helical" evidence="7">
    <location>
        <begin position="1143"/>
        <end position="1164"/>
    </location>
</feature>
<feature type="transmembrane region" description="Helical" evidence="7">
    <location>
        <begin position="1077"/>
        <end position="1102"/>
    </location>
</feature>
<evidence type="ECO:0000259" key="9">
    <source>
        <dbReference type="PROSITE" id="PS50261"/>
    </source>
</evidence>
<evidence type="ECO:0000256" key="5">
    <source>
        <dbReference type="ARBA" id="ARBA00023157"/>
    </source>
</evidence>
<feature type="transmembrane region" description="Helical" evidence="7">
    <location>
        <begin position="2209"/>
        <end position="2231"/>
    </location>
</feature>
<dbReference type="GO" id="GO:0005886">
    <property type="term" value="C:plasma membrane"/>
    <property type="evidence" value="ECO:0007669"/>
    <property type="project" value="TreeGrafter"/>
</dbReference>
<dbReference type="PANTHER" id="PTHR12011">
    <property type="entry name" value="ADHESION G-PROTEIN COUPLED RECEPTOR"/>
    <property type="match status" value="1"/>
</dbReference>
<evidence type="ECO:0000256" key="4">
    <source>
        <dbReference type="ARBA" id="ARBA00023136"/>
    </source>
</evidence>
<dbReference type="EMBL" id="NHOQ01002365">
    <property type="protein sequence ID" value="PWA17321.1"/>
    <property type="molecule type" value="Genomic_DNA"/>
</dbReference>
<feature type="transmembrane region" description="Helical" evidence="7">
    <location>
        <begin position="1486"/>
        <end position="1511"/>
    </location>
</feature>
<proteinExistence type="predicted"/>
<dbReference type="Gene3D" id="2.60.220.50">
    <property type="match status" value="2"/>
</dbReference>
<feature type="transmembrane region" description="Helical" evidence="7">
    <location>
        <begin position="1560"/>
        <end position="1581"/>
    </location>
</feature>
<accession>A0A315VE69</accession>
<dbReference type="PROSITE" id="PS50221">
    <property type="entry name" value="GAIN_B"/>
    <property type="match status" value="1"/>
</dbReference>
<feature type="transmembrane region" description="Helical" evidence="7">
    <location>
        <begin position="641"/>
        <end position="663"/>
    </location>
</feature>
<name>A0A315VE69_GAMAF</name>
<dbReference type="SMR" id="A0A315VE69"/>
<feature type="transmembrane region" description="Helical" evidence="7">
    <location>
        <begin position="1523"/>
        <end position="1540"/>
    </location>
</feature>
<feature type="transmembrane region" description="Helical" evidence="7">
    <location>
        <begin position="2029"/>
        <end position="2054"/>
    </location>
</feature>
<dbReference type="PANTHER" id="PTHR12011:SF326">
    <property type="entry name" value="ADHESION G-PROTEIN COUPLED RECEPTOR G5"/>
    <property type="match status" value="1"/>
</dbReference>
<keyword evidence="2 7" id="KW-0812">Transmembrane</keyword>
<comment type="caution">
    <text evidence="10">The sequence shown here is derived from an EMBL/GenBank/DDBJ whole genome shotgun (WGS) entry which is preliminary data.</text>
</comment>
<dbReference type="InterPro" id="IPR046338">
    <property type="entry name" value="GAIN_dom_sf"/>
</dbReference>
<feature type="transmembrane region" description="Helical" evidence="7">
    <location>
        <begin position="675"/>
        <end position="698"/>
    </location>
</feature>
<dbReference type="InterPro" id="IPR017981">
    <property type="entry name" value="GPCR_2-like_7TM"/>
</dbReference>
<feature type="domain" description="G-protein coupled receptors family 2 profile 2" evidence="9">
    <location>
        <begin position="1487"/>
        <end position="1737"/>
    </location>
</feature>
<feature type="transmembrane region" description="Helical" evidence="7">
    <location>
        <begin position="745"/>
        <end position="767"/>
    </location>
</feature>
<feature type="transmembrane region" description="Helical" evidence="7">
    <location>
        <begin position="1184"/>
        <end position="1206"/>
    </location>
</feature>
<feature type="transmembrane region" description="Helical" evidence="7">
    <location>
        <begin position="2066"/>
        <end position="2083"/>
    </location>
</feature>
<organism evidence="10 11">
    <name type="scientific">Gambusia affinis</name>
    <name type="common">Western mosquitofish</name>
    <name type="synonym">Heterandria affinis</name>
    <dbReference type="NCBI Taxonomy" id="33528"/>
    <lineage>
        <taxon>Eukaryota</taxon>
        <taxon>Metazoa</taxon>
        <taxon>Chordata</taxon>
        <taxon>Craniata</taxon>
        <taxon>Vertebrata</taxon>
        <taxon>Euteleostomi</taxon>
        <taxon>Actinopterygii</taxon>
        <taxon>Neopterygii</taxon>
        <taxon>Teleostei</taxon>
        <taxon>Neoteleostei</taxon>
        <taxon>Acanthomorphata</taxon>
        <taxon>Ovalentaria</taxon>
        <taxon>Atherinomorphae</taxon>
        <taxon>Cyprinodontiformes</taxon>
        <taxon>Poeciliidae</taxon>
        <taxon>Poeciliinae</taxon>
        <taxon>Gambusia</taxon>
    </lineage>
</organism>
<dbReference type="InterPro" id="IPR000832">
    <property type="entry name" value="GPCR_2_secretin-like"/>
</dbReference>
<feature type="transmembrane region" description="Helical" evidence="7">
    <location>
        <begin position="801"/>
        <end position="822"/>
    </location>
</feature>
<feature type="transmembrane region" description="Helical" evidence="7">
    <location>
        <begin position="1714"/>
        <end position="1735"/>
    </location>
</feature>
<evidence type="ECO:0000256" key="1">
    <source>
        <dbReference type="ARBA" id="ARBA00004141"/>
    </source>
</evidence>
<feature type="transmembrane region" description="Helical" evidence="7">
    <location>
        <begin position="1593"/>
        <end position="1612"/>
    </location>
</feature>
<evidence type="ECO:0000256" key="6">
    <source>
        <dbReference type="SAM" id="MobiDB-lite"/>
    </source>
</evidence>
<keyword evidence="3 7" id="KW-1133">Transmembrane helix</keyword>
<feature type="transmembrane region" description="Helical" evidence="7">
    <location>
        <begin position="1282"/>
        <end position="1303"/>
    </location>
</feature>
<feature type="domain" description="G-protein coupled receptors family 2 profile 2" evidence="9">
    <location>
        <begin position="2030"/>
        <end position="2316"/>
    </location>
</feature>
<dbReference type="InterPro" id="IPR000203">
    <property type="entry name" value="GPS"/>
</dbReference>
<keyword evidence="5" id="KW-1015">Disulfide bond</keyword>
<feature type="region of interest" description="Disordered" evidence="6">
    <location>
        <begin position="150"/>
        <end position="178"/>
    </location>
</feature>
<feature type="domain" description="GAIN-B" evidence="8">
    <location>
        <begin position="472"/>
        <end position="632"/>
    </location>
</feature>
<evidence type="ECO:0000256" key="7">
    <source>
        <dbReference type="SAM" id="Phobius"/>
    </source>
</evidence>
<feature type="transmembrane region" description="Helical" evidence="7">
    <location>
        <begin position="870"/>
        <end position="892"/>
    </location>
</feature>
<feature type="transmembrane region" description="Helical" evidence="7">
    <location>
        <begin position="358"/>
        <end position="380"/>
    </location>
</feature>
<sequence length="2403" mass="268573">MSSADVQFHKELNEEVTVEGCSVRRKLGNCSSEEELHLEGGARFVSIKVRVPSHPGSREVGVSQEATLPVKRRAVSVKTRSEENHDVRLLSASIFDFLVGDFIKGQWDDSLPDPKGPPDGLLSGLSLCVCVCAWWGQEGCWCESPANVSGERRGHPGQVASPQYPGRTHTNSMHKDPVPGIEPRTFLVEGNSVTNYTTVQPHHHYHLCCNRQRAPLCFLRGLRVAGPACLSTAVHSHSASRVRLQSNQKQLSREETAMVRAFYSDASQGVQPQSLQESSCIPRRRSMVTFQCSSEMLTLFPFPGWNPPGQSLSVLSSVRVCAVTLLEPVGECMRHRRCPSATEKCYITEDKVKMGTTVGLFSLMFLFNLIMFGITVKWFVNSHNSQEWFLVQHHHRIFPEDFVVVSGCRRIEYDKEAMAPDFHQGRCIVSSISSIALGVLQKVLEETETTNSTALYQDNMVALLYKPTDDFKGLQIAASDNQVMADSDVPNSKVKVHLPSELNAGQNDTIVFCTIQLPNEVSDAAVHPVSITLFTSISRFLMALERIDELYGRRLVGLSVRGRNVSGLQDRVNITINIETSKTMMPKCVFLNTTEKNFSTSGCETKREQNQIICSCDHLTYFGLLMVSAELSPEDEAILSYISYIGCGISLTALVIAVLLFITNRKLRADDSKKIHISLAVALILLNVHFLSCQAAAASSSTELCFYVALLLHYSLLASFTWMALEGFHLYLVLVKVFNIYVRRYLLKLSVVGWGLPAVIVSVVVIIDHNMYGRASLDKSRPNETTVCYVTDDNVKMGTTLGLFGMVFVINGFVFGGIVKWLMCGKLNKPTEPSKKSKTKQELFTLLVLMILLGLTWGLIFFSFGHLTTAGLYIFCIINSLQGFFILIYFVLSMKKIKASAEKPSTQTTIKTLEEMLLEIELNQTCITAGQSMAVLYRPSGSNDNGLNMYLSDTEGSVNEDLPGRKLQAHLPKELKLGPAHTVAFWSVQLSAEDVWNGLENLFEHRLIGLSVRGMDVSGLTEPVKITMRITTNINTIPRQCDGVDYNGTHVTCSSSHLTYFGVLLVSADLSDKDAVILFYITYIGCGISLLALVVTVLFFLTKRKLRADDSKKIHISLAVALILLNVHFLSCQAAAASSSTELCLYVALLLHYSVLASITWMALEGFHLYLLLVKVFNVYVRRYLLKLSVVGWGLPAVIVSAVAIIDKNFYGRTPVMSSRPNESEICYITDDRVKLGTTLGLFSIMFLFNVIMFGVTTKWFVSTHFTKQHGQRERCVALKEIVTLLVLMVLLGLSWGLIFFSLGQLPEPGLYAFCILNSLQGFFIFIYFMATQILESILEETEVNQTTNISVPCLVALLQKPPKDSRSIEIYANSTQATSDVDVSNRAVRVQLPAELHAGLNSNIVFCMIQMPDNIPLPDLQNLSDNRLVGVSVGRNVAGLKQHVSTQGCDMVGKTQTNITCSCDHLTYFGVLLVSADLSDEDAEILFYITYIGCGISLLALVVTVGLFITSRKLRADDSKKIHISLAVALILLNVHFLSSQAAAASSSTELCLYVALLLHYSVLASFTWMAVEGFHLYLVLVKVFNIYVRRYLLKLSVVGWAVIVSVVAIINKDTYGRTSVDSSNRTEICYITNDKVKMVTTMGVFILVFIFNVIMLGVVIKWFLGPYIRKQRRQSERSAAKNKICTLLVLMVLLGLTWGLIFFSLGQVETPVLYIFCIVNCLQGFFIFFYFVLTLKNTKDSATVPSTDTQTLDHTSQQQLANTWWLCTAAEIIIGYDNTVCISISEYNLNVMVPYENMTEKRNVEDVSDTNCYHAHCREDSILPLIHRLKEIVDAQTELKELLYIKNSCPDLFRTNLDMKKAYVILEKQVIHKIMNMTELEIGSSNTYNLKYLSVNVSKISDKVFNVSEDTIPMEAPQIWPNNNSFIPEVWIPVNALKNIPQEERAVALVSYKNHSQFQFDMEDIRSMVLRIEALGESHLQNLNPPIKMTFRVVKPEGNDSQLQCRYLDEDDGRRIKTPIDEAHWKILSYISYIGCGISLFFSASSLVVYVFNRSHKMDTSMSIHVSLSGSLFLLNSTFLLTEWGATVEPDWVCDFIAALMHYSLLCCFTWMAIEALHLYLLLIKVFNTYYKRYLLKLSLVGWGPNNALRNVAKPGARIPAIIVSISLCVKNVKQFYGVTELTMSDTNETNSICWITDDTYFYSLNLVYFTLIFIFNSGILMAVASSICKMKKMLTTNSKLQASASRKSKEVPQRFSMSCQSGLTLLGLTCLMGTTWGLAFLGSGYVNYTVLYLFCILNSLQGFFIFVWICLSAKKQRRKEMEQKVSSITAMKSPVFPMAELGPTSNHEVRIPSSALQRIRRTPSEEDVLVVASVINSTLFQNPDLNPQVAASVHRDNPPG</sequence>
<dbReference type="GO" id="GO:0007166">
    <property type="term" value="P:cell surface receptor signaling pathway"/>
    <property type="evidence" value="ECO:0007669"/>
    <property type="project" value="InterPro"/>
</dbReference>
<feature type="transmembrane region" description="Helical" evidence="7">
    <location>
        <begin position="2095"/>
        <end position="2116"/>
    </location>
</feature>
<dbReference type="SMART" id="SM00303">
    <property type="entry name" value="GPS"/>
    <property type="match status" value="3"/>
</dbReference>
<comment type="subcellular location">
    <subcellularLocation>
        <location evidence="1">Membrane</location>
        <topology evidence="1">Multi-pass membrane protein</topology>
    </subcellularLocation>
</comment>
<gene>
    <name evidence="10" type="ORF">CCH79_00014403</name>
</gene>
<feature type="domain" description="G-protein coupled receptors family 2 profile 2" evidence="9">
    <location>
        <begin position="1078"/>
        <end position="1333"/>
    </location>
</feature>
<dbReference type="PRINTS" id="PR00249">
    <property type="entry name" value="GPCRSECRETIN"/>
</dbReference>
<dbReference type="InterPro" id="IPR057244">
    <property type="entry name" value="GAIN_B"/>
</dbReference>
<feature type="transmembrane region" description="Helical" evidence="7">
    <location>
        <begin position="1644"/>
        <end position="1666"/>
    </location>
</feature>
<evidence type="ECO:0000313" key="10">
    <source>
        <dbReference type="EMBL" id="PWA17321.1"/>
    </source>
</evidence>
<dbReference type="GO" id="GO:0004930">
    <property type="term" value="F:G protein-coupled receptor activity"/>
    <property type="evidence" value="ECO:0007669"/>
    <property type="project" value="InterPro"/>
</dbReference>
<dbReference type="PROSITE" id="PS50261">
    <property type="entry name" value="G_PROTEIN_RECEP_F2_4"/>
    <property type="match status" value="4"/>
</dbReference>